<organism evidence="1 2">
    <name type="scientific">Pluteus cervinus</name>
    <dbReference type="NCBI Taxonomy" id="181527"/>
    <lineage>
        <taxon>Eukaryota</taxon>
        <taxon>Fungi</taxon>
        <taxon>Dikarya</taxon>
        <taxon>Basidiomycota</taxon>
        <taxon>Agaricomycotina</taxon>
        <taxon>Agaricomycetes</taxon>
        <taxon>Agaricomycetidae</taxon>
        <taxon>Agaricales</taxon>
        <taxon>Pluteineae</taxon>
        <taxon>Pluteaceae</taxon>
        <taxon>Pluteus</taxon>
    </lineage>
</organism>
<keyword evidence="2" id="KW-1185">Reference proteome</keyword>
<proteinExistence type="predicted"/>
<gene>
    <name evidence="1" type="ORF">BDN72DRAFT_857920</name>
</gene>
<protein>
    <submittedName>
        <fullName evidence="1">Uncharacterized protein</fullName>
    </submittedName>
</protein>
<evidence type="ECO:0000313" key="1">
    <source>
        <dbReference type="EMBL" id="TFK69155.1"/>
    </source>
</evidence>
<name>A0ACD3AUC3_9AGAR</name>
<sequence length="120" mass="14046">MEREMYWEFLIDTAMLGGLKDKVSQDFSSNKQPNQYPKYDVAMVSKRSACIQSSQSAAPLPDPISPIALPRQRQAREAGWNDPLHQLEWKRDMITMWQKDGLEAVLKLPAFEERVKWTYW</sequence>
<dbReference type="Proteomes" id="UP000308600">
    <property type="component" value="Unassembled WGS sequence"/>
</dbReference>
<dbReference type="EMBL" id="ML208336">
    <property type="protein sequence ID" value="TFK69155.1"/>
    <property type="molecule type" value="Genomic_DNA"/>
</dbReference>
<evidence type="ECO:0000313" key="2">
    <source>
        <dbReference type="Proteomes" id="UP000308600"/>
    </source>
</evidence>
<accession>A0ACD3AUC3</accession>
<reference evidence="1 2" key="1">
    <citation type="journal article" date="2019" name="Nat. Ecol. Evol.">
        <title>Megaphylogeny resolves global patterns of mushroom evolution.</title>
        <authorList>
            <person name="Varga T."/>
            <person name="Krizsan K."/>
            <person name="Foldi C."/>
            <person name="Dima B."/>
            <person name="Sanchez-Garcia M."/>
            <person name="Sanchez-Ramirez S."/>
            <person name="Szollosi G.J."/>
            <person name="Szarkandi J.G."/>
            <person name="Papp V."/>
            <person name="Albert L."/>
            <person name="Andreopoulos W."/>
            <person name="Angelini C."/>
            <person name="Antonin V."/>
            <person name="Barry K.W."/>
            <person name="Bougher N.L."/>
            <person name="Buchanan P."/>
            <person name="Buyck B."/>
            <person name="Bense V."/>
            <person name="Catcheside P."/>
            <person name="Chovatia M."/>
            <person name="Cooper J."/>
            <person name="Damon W."/>
            <person name="Desjardin D."/>
            <person name="Finy P."/>
            <person name="Geml J."/>
            <person name="Haridas S."/>
            <person name="Hughes K."/>
            <person name="Justo A."/>
            <person name="Karasinski D."/>
            <person name="Kautmanova I."/>
            <person name="Kiss B."/>
            <person name="Kocsube S."/>
            <person name="Kotiranta H."/>
            <person name="LaButti K.M."/>
            <person name="Lechner B.E."/>
            <person name="Liimatainen K."/>
            <person name="Lipzen A."/>
            <person name="Lukacs Z."/>
            <person name="Mihaltcheva S."/>
            <person name="Morgado L.N."/>
            <person name="Niskanen T."/>
            <person name="Noordeloos M.E."/>
            <person name="Ohm R.A."/>
            <person name="Ortiz-Santana B."/>
            <person name="Ovrebo C."/>
            <person name="Racz N."/>
            <person name="Riley R."/>
            <person name="Savchenko A."/>
            <person name="Shiryaev A."/>
            <person name="Soop K."/>
            <person name="Spirin V."/>
            <person name="Szebenyi C."/>
            <person name="Tomsovsky M."/>
            <person name="Tulloss R.E."/>
            <person name="Uehling J."/>
            <person name="Grigoriev I.V."/>
            <person name="Vagvolgyi C."/>
            <person name="Papp T."/>
            <person name="Martin F.M."/>
            <person name="Miettinen O."/>
            <person name="Hibbett D.S."/>
            <person name="Nagy L.G."/>
        </authorList>
    </citation>
    <scope>NUCLEOTIDE SEQUENCE [LARGE SCALE GENOMIC DNA]</scope>
    <source>
        <strain evidence="1 2">NL-1719</strain>
    </source>
</reference>